<dbReference type="SUPFAM" id="SSF56112">
    <property type="entry name" value="Protein kinase-like (PK-like)"/>
    <property type="match status" value="1"/>
</dbReference>
<dbReference type="GeneID" id="54468313"/>
<proteinExistence type="predicted"/>
<evidence type="ECO:0000313" key="3">
    <source>
        <dbReference type="Proteomes" id="UP000504636"/>
    </source>
</evidence>
<dbReference type="Gene3D" id="1.10.510.10">
    <property type="entry name" value="Transferase(Phosphotransferase) domain 1"/>
    <property type="match status" value="1"/>
</dbReference>
<dbReference type="EMBL" id="MU003692">
    <property type="protein sequence ID" value="KAF2817193.1"/>
    <property type="molecule type" value="Genomic_DNA"/>
</dbReference>
<reference evidence="4" key="3">
    <citation type="submission" date="2025-04" db="UniProtKB">
        <authorList>
            <consortium name="RefSeq"/>
        </authorList>
    </citation>
    <scope>IDENTIFICATION</scope>
    <source>
        <strain evidence="4">CBS 304.34</strain>
    </source>
</reference>
<dbReference type="InterPro" id="IPR000719">
    <property type="entry name" value="Prot_kinase_dom"/>
</dbReference>
<evidence type="ECO:0000313" key="2">
    <source>
        <dbReference type="EMBL" id="KAF2817193.1"/>
    </source>
</evidence>
<dbReference type="Pfam" id="PF00069">
    <property type="entry name" value="Pkinase"/>
    <property type="match status" value="1"/>
</dbReference>
<feature type="domain" description="Protein kinase" evidence="1">
    <location>
        <begin position="158"/>
        <end position="417"/>
    </location>
</feature>
<reference evidence="4" key="2">
    <citation type="submission" date="2020-04" db="EMBL/GenBank/DDBJ databases">
        <authorList>
            <consortium name="NCBI Genome Project"/>
        </authorList>
    </citation>
    <scope>NUCLEOTIDE SEQUENCE</scope>
    <source>
        <strain evidence="4">CBS 304.34</strain>
    </source>
</reference>
<keyword evidence="2" id="KW-0808">Transferase</keyword>
<dbReference type="PROSITE" id="PS50011">
    <property type="entry name" value="PROTEIN_KINASE_DOM"/>
    <property type="match status" value="1"/>
</dbReference>
<dbReference type="PANTHER" id="PTHR44305:SF24">
    <property type="entry name" value="TYROSINE-PROTEIN KINASE C03B1.5-RELATED"/>
    <property type="match status" value="1"/>
</dbReference>
<protein>
    <submittedName>
        <fullName evidence="2 4">Kinase-like protein</fullName>
    </submittedName>
</protein>
<gene>
    <name evidence="2 4" type="ORF">BDZ99DRAFT_564969</name>
</gene>
<dbReference type="InterPro" id="IPR011009">
    <property type="entry name" value="Kinase-like_dom_sf"/>
</dbReference>
<dbReference type="PANTHER" id="PTHR44305">
    <property type="entry name" value="SI:DKEY-192D15.2-RELATED"/>
    <property type="match status" value="1"/>
</dbReference>
<dbReference type="RefSeq" id="XP_033584157.1">
    <property type="nucleotide sequence ID" value="XM_033727420.1"/>
</dbReference>
<organism evidence="2">
    <name type="scientific">Mytilinidion resinicola</name>
    <dbReference type="NCBI Taxonomy" id="574789"/>
    <lineage>
        <taxon>Eukaryota</taxon>
        <taxon>Fungi</taxon>
        <taxon>Dikarya</taxon>
        <taxon>Ascomycota</taxon>
        <taxon>Pezizomycotina</taxon>
        <taxon>Dothideomycetes</taxon>
        <taxon>Pleosporomycetidae</taxon>
        <taxon>Mytilinidiales</taxon>
        <taxon>Mytilinidiaceae</taxon>
        <taxon>Mytilinidion</taxon>
    </lineage>
</organism>
<dbReference type="AlphaFoldDB" id="A0A6A6Z8Y8"/>
<dbReference type="SMART" id="SM00220">
    <property type="entry name" value="S_TKc"/>
    <property type="match status" value="1"/>
</dbReference>
<dbReference type="OrthoDB" id="4062651at2759"/>
<name>A0A6A6Z8Y8_9PEZI</name>
<keyword evidence="3" id="KW-1185">Reference proteome</keyword>
<dbReference type="InterPro" id="IPR053083">
    <property type="entry name" value="TF_kinase-domain_protein"/>
</dbReference>
<evidence type="ECO:0000313" key="4">
    <source>
        <dbReference type="RefSeq" id="XP_033584157.1"/>
    </source>
</evidence>
<evidence type="ECO:0000259" key="1">
    <source>
        <dbReference type="PROSITE" id="PS50011"/>
    </source>
</evidence>
<keyword evidence="2" id="KW-0418">Kinase</keyword>
<reference evidence="2 4" key="1">
    <citation type="journal article" date="2020" name="Stud. Mycol.">
        <title>101 Dothideomycetes genomes: a test case for predicting lifestyles and emergence of pathogens.</title>
        <authorList>
            <person name="Haridas S."/>
            <person name="Albert R."/>
            <person name="Binder M."/>
            <person name="Bloem J."/>
            <person name="Labutti K."/>
            <person name="Salamov A."/>
            <person name="Andreopoulos B."/>
            <person name="Baker S."/>
            <person name="Barry K."/>
            <person name="Bills G."/>
            <person name="Bluhm B."/>
            <person name="Cannon C."/>
            <person name="Castanera R."/>
            <person name="Culley D."/>
            <person name="Daum C."/>
            <person name="Ezra D."/>
            <person name="Gonzalez J."/>
            <person name="Henrissat B."/>
            <person name="Kuo A."/>
            <person name="Liang C."/>
            <person name="Lipzen A."/>
            <person name="Lutzoni F."/>
            <person name="Magnuson J."/>
            <person name="Mondo S."/>
            <person name="Nolan M."/>
            <person name="Ohm R."/>
            <person name="Pangilinan J."/>
            <person name="Park H.-J."/>
            <person name="Ramirez L."/>
            <person name="Alfaro M."/>
            <person name="Sun H."/>
            <person name="Tritt A."/>
            <person name="Yoshinaga Y."/>
            <person name="Zwiers L.-H."/>
            <person name="Turgeon B."/>
            <person name="Goodwin S."/>
            <person name="Spatafora J."/>
            <person name="Crous P."/>
            <person name="Grigoriev I."/>
        </authorList>
    </citation>
    <scope>NUCLEOTIDE SEQUENCE</scope>
    <source>
        <strain evidence="2 4">CBS 304.34</strain>
    </source>
</reference>
<dbReference type="GO" id="GO:0004672">
    <property type="term" value="F:protein kinase activity"/>
    <property type="evidence" value="ECO:0007669"/>
    <property type="project" value="InterPro"/>
</dbReference>
<dbReference type="Proteomes" id="UP000504636">
    <property type="component" value="Unplaced"/>
</dbReference>
<dbReference type="GO" id="GO:0005524">
    <property type="term" value="F:ATP binding"/>
    <property type="evidence" value="ECO:0007669"/>
    <property type="project" value="InterPro"/>
</dbReference>
<sequence length="417" mass="47217">MPCFSRTIEFKPKSYGETSLKKGTEPRKRWLSLVSRISQSKWHIKVAYYGTLQSDQSSAPFAKVRKRREDLQNLCVHIDFDYIQLLDDTVTELYITRDHNAATVQGQRLRLKTPLDTGNEYTATVDHLWVQIQEDPSRVRFPSFGSGGNIPIKDLSGIRKERELAPGVYEVHINGDEELYVYKEIGRPLYEPRDSKVLEQELRNLELFRGTEAVVQLIAAVISKNPYETTDGYEEDRPAVLRGIILEHHPNGTIQDALRSQKRKRPWGQWALQTAIALDLLHQRNVPNMDLKPANIVISKENNAVLIDISGIGGVTQEWLSPEMQDLDDPLSQPVEARIQNDIWALGKMFSMMAIVSGNDTENQLLRSIAMDATAQDPHLRLPLREIISKLSKEGILQNSLQSIASGSNPPSVRSSM</sequence>
<accession>A0A6A6Z8Y8</accession>